<dbReference type="SUPFAM" id="SSF53335">
    <property type="entry name" value="S-adenosyl-L-methionine-dependent methyltransferases"/>
    <property type="match status" value="1"/>
</dbReference>
<dbReference type="Gene3D" id="3.40.50.720">
    <property type="entry name" value="NAD(P)-binding Rossmann-like Domain"/>
    <property type="match status" value="1"/>
</dbReference>
<dbReference type="EMBL" id="BNCI01000001">
    <property type="protein sequence ID" value="GHF19478.1"/>
    <property type="molecule type" value="Genomic_DNA"/>
</dbReference>
<protein>
    <recommendedName>
        <fullName evidence="3">Methyltransferase domain-containing protein</fullName>
    </recommendedName>
</protein>
<comment type="caution">
    <text evidence="1">The sequence shown here is derived from an EMBL/GenBank/DDBJ whole genome shotgun (WGS) entry which is preliminary data.</text>
</comment>
<name>A0A919E703_9PROT</name>
<organism evidence="1 2">
    <name type="scientific">Kordiimonas sediminis</name>
    <dbReference type="NCBI Taxonomy" id="1735581"/>
    <lineage>
        <taxon>Bacteria</taxon>
        <taxon>Pseudomonadati</taxon>
        <taxon>Pseudomonadota</taxon>
        <taxon>Alphaproteobacteria</taxon>
        <taxon>Kordiimonadales</taxon>
        <taxon>Kordiimonadaceae</taxon>
        <taxon>Kordiimonas</taxon>
    </lineage>
</organism>
<dbReference type="PANTHER" id="PTHR43861">
    <property type="entry name" value="TRANS-ACONITATE 2-METHYLTRANSFERASE-RELATED"/>
    <property type="match status" value="1"/>
</dbReference>
<dbReference type="AlphaFoldDB" id="A0A919E703"/>
<accession>A0A919E703</accession>
<evidence type="ECO:0008006" key="3">
    <source>
        <dbReference type="Google" id="ProtNLM"/>
    </source>
</evidence>
<sequence>MTSETCDACNSSNLSFVYEAPTTTRGLKVYLCETCGLLQSLPRIDHEPNRKSGYAASGAGFGNIRYGKGFRTAFAIETLQNFIDLKNVRAVLDIGSNRGDFLTTFLKINPTCEFVAVEPDNRVLSEYPTSSNLSVIIDRIENVELPANHFDLVYSCHTLEHVLSGRQTLEQTYASMKDGGIMCLEVPSIEVLNFTDVVEEFFMDKHLYHYSGEILTTLIKKVGFNILWGPEDADTTNLTILAQKVSGEISPTATFENAPLVAKTRAAVETYEKTLTRNLESLKSGAAKVTSLAQDKKVAIWGAGRIFSSLVEYGELDPHVLSAVVDKKLHALVKEVFGVKIDNTDTIGHIQPDIILIASRLYFEEIKSEATALSPNSEFLSLEDLLG</sequence>
<dbReference type="Pfam" id="PF13489">
    <property type="entry name" value="Methyltransf_23"/>
    <property type="match status" value="1"/>
</dbReference>
<reference evidence="1" key="1">
    <citation type="journal article" date="2014" name="Int. J. Syst. Evol. Microbiol.">
        <title>Complete genome sequence of Corynebacterium casei LMG S-19264T (=DSM 44701T), isolated from a smear-ripened cheese.</title>
        <authorList>
            <consortium name="US DOE Joint Genome Institute (JGI-PGF)"/>
            <person name="Walter F."/>
            <person name="Albersmeier A."/>
            <person name="Kalinowski J."/>
            <person name="Ruckert C."/>
        </authorList>
    </citation>
    <scope>NUCLEOTIDE SEQUENCE</scope>
    <source>
        <strain evidence="1">KCTC 42590</strain>
    </source>
</reference>
<dbReference type="RefSeq" id="WP_191250968.1">
    <property type="nucleotide sequence ID" value="NZ_BNCI01000001.1"/>
</dbReference>
<evidence type="ECO:0000313" key="1">
    <source>
        <dbReference type="EMBL" id="GHF19478.1"/>
    </source>
</evidence>
<dbReference type="Proteomes" id="UP000630923">
    <property type="component" value="Unassembled WGS sequence"/>
</dbReference>
<reference evidence="1" key="2">
    <citation type="submission" date="2020-09" db="EMBL/GenBank/DDBJ databases">
        <authorList>
            <person name="Sun Q."/>
            <person name="Kim S."/>
        </authorList>
    </citation>
    <scope>NUCLEOTIDE SEQUENCE</scope>
    <source>
        <strain evidence="1">KCTC 42590</strain>
    </source>
</reference>
<evidence type="ECO:0000313" key="2">
    <source>
        <dbReference type="Proteomes" id="UP000630923"/>
    </source>
</evidence>
<keyword evidence="2" id="KW-1185">Reference proteome</keyword>
<dbReference type="InterPro" id="IPR029063">
    <property type="entry name" value="SAM-dependent_MTases_sf"/>
</dbReference>
<gene>
    <name evidence="1" type="ORF">GCM10017044_12670</name>
</gene>
<proteinExistence type="predicted"/>
<dbReference type="Gene3D" id="3.40.50.150">
    <property type="entry name" value="Vaccinia Virus protein VP39"/>
    <property type="match status" value="1"/>
</dbReference>